<comment type="caution">
    <text evidence="1">The sequence shown here is derived from an EMBL/GenBank/DDBJ whole genome shotgun (WGS) entry which is preliminary data.</text>
</comment>
<sequence length="104" mass="12377">MQFDMEQKEQTAIKSLDLSYPFWITEDHNGFAFYSRAELKALFNSFLESRLDNDDYCYTNLYMVDEDFRSNIPGKDSMGMLRHWHIENYELGVVEESGIEALWQ</sequence>
<organism evidence="1 2">
    <name type="scientific">Corallincola holothuriorum</name>
    <dbReference type="NCBI Taxonomy" id="2282215"/>
    <lineage>
        <taxon>Bacteria</taxon>
        <taxon>Pseudomonadati</taxon>
        <taxon>Pseudomonadota</taxon>
        <taxon>Gammaproteobacteria</taxon>
        <taxon>Alteromonadales</taxon>
        <taxon>Psychromonadaceae</taxon>
        <taxon>Corallincola</taxon>
    </lineage>
</organism>
<keyword evidence="2" id="KW-1185">Reference proteome</keyword>
<proteinExistence type="predicted"/>
<evidence type="ECO:0000313" key="2">
    <source>
        <dbReference type="Proteomes" id="UP000252558"/>
    </source>
</evidence>
<accession>A0A368NL21</accession>
<dbReference type="Proteomes" id="UP000252558">
    <property type="component" value="Unassembled WGS sequence"/>
</dbReference>
<gene>
    <name evidence="1" type="ORF">DU002_09140</name>
</gene>
<evidence type="ECO:0000313" key="1">
    <source>
        <dbReference type="EMBL" id="RCU50573.1"/>
    </source>
</evidence>
<reference evidence="1 2" key="1">
    <citation type="submission" date="2018-07" db="EMBL/GenBank/DDBJ databases">
        <title>Corallincola holothuriorum sp. nov., a new facultative anaerobe isolated from sea cucumber Apostichopus japonicus.</title>
        <authorList>
            <person name="Xia H."/>
        </authorList>
    </citation>
    <scope>NUCLEOTIDE SEQUENCE [LARGE SCALE GENOMIC DNA]</scope>
    <source>
        <strain evidence="1 2">C4</strain>
    </source>
</reference>
<dbReference type="AlphaFoldDB" id="A0A368NL21"/>
<protein>
    <submittedName>
        <fullName evidence="1">Uncharacterized protein</fullName>
    </submittedName>
</protein>
<dbReference type="EMBL" id="QPID01000004">
    <property type="protein sequence ID" value="RCU50573.1"/>
    <property type="molecule type" value="Genomic_DNA"/>
</dbReference>
<name>A0A368NL21_9GAMM</name>